<evidence type="ECO:0000256" key="2">
    <source>
        <dbReference type="ARBA" id="ARBA00022448"/>
    </source>
</evidence>
<evidence type="ECO:0000256" key="6">
    <source>
        <dbReference type="HAMAP-Rule" id="MF_00221"/>
    </source>
</evidence>
<feature type="transmembrane region" description="Helical" evidence="6">
    <location>
        <begin position="101"/>
        <end position="123"/>
    </location>
</feature>
<evidence type="ECO:0000313" key="7">
    <source>
        <dbReference type="EMBL" id="NMH81149.1"/>
    </source>
</evidence>
<feature type="transmembrane region" description="Helical" evidence="6">
    <location>
        <begin position="58"/>
        <end position="80"/>
    </location>
</feature>
<comment type="caution">
    <text evidence="7">The sequence shown here is derived from an EMBL/GenBank/DDBJ whole genome shotgun (WGS) entry which is preliminary data.</text>
</comment>
<dbReference type="PANTHER" id="PTHR11706:SF33">
    <property type="entry name" value="NATURAL RESISTANCE-ASSOCIATED MACROPHAGE PROTEIN 2"/>
    <property type="match status" value="1"/>
</dbReference>
<dbReference type="InterPro" id="IPR001046">
    <property type="entry name" value="NRAMP_fam"/>
</dbReference>
<feature type="transmembrane region" description="Helical" evidence="6">
    <location>
        <begin position="129"/>
        <end position="150"/>
    </location>
</feature>
<reference evidence="7 8" key="1">
    <citation type="submission" date="2020-04" db="EMBL/GenBank/DDBJ databases">
        <authorList>
            <person name="Klaysubun C."/>
            <person name="Duangmal K."/>
            <person name="Lipun K."/>
        </authorList>
    </citation>
    <scope>NUCLEOTIDE SEQUENCE [LARGE SCALE GENOMIC DNA]</scope>
    <source>
        <strain evidence="7 8">JCM 11839</strain>
    </source>
</reference>
<evidence type="ECO:0000313" key="8">
    <source>
        <dbReference type="Proteomes" id="UP001296706"/>
    </source>
</evidence>
<feature type="transmembrane region" description="Helical" evidence="6">
    <location>
        <begin position="245"/>
        <end position="270"/>
    </location>
</feature>
<keyword evidence="4 6" id="KW-1133">Transmembrane helix</keyword>
<dbReference type="PRINTS" id="PR00447">
    <property type="entry name" value="NATRESASSCMP"/>
</dbReference>
<feature type="transmembrane region" description="Helical" evidence="6">
    <location>
        <begin position="296"/>
        <end position="321"/>
    </location>
</feature>
<keyword evidence="6" id="KW-1003">Cell membrane</keyword>
<dbReference type="HAMAP" id="MF_00221">
    <property type="entry name" value="NRAMP"/>
    <property type="match status" value="1"/>
</dbReference>
<dbReference type="Proteomes" id="UP001296706">
    <property type="component" value="Unassembled WGS sequence"/>
</dbReference>
<name>A0ABX1RND8_9PSEU</name>
<feature type="transmembrane region" description="Helical" evidence="6">
    <location>
        <begin position="333"/>
        <end position="351"/>
    </location>
</feature>
<keyword evidence="3 6" id="KW-0812">Transmembrane</keyword>
<keyword evidence="8" id="KW-1185">Reference proteome</keyword>
<keyword evidence="6" id="KW-0769">Symport</keyword>
<comment type="function">
    <text evidence="6">H(+)-stimulated, divalent metal cation uptake system.</text>
</comment>
<proteinExistence type="inferred from homology"/>
<protein>
    <recommendedName>
        <fullName evidence="6">Divalent metal cation transporter MntH</fullName>
    </recommendedName>
</protein>
<sequence>MTATKGAAPTVDELRARGGLRGRLAFFGPAIVAAIAYVDPGNFATNFSAGAEFGYLLLWVIVGANLLAMLIQTLSAKLGLATGRNLPEMCRERFPRPVTRVMWVQAELVAIATDLAEVIGGAIALHLLFGIPLLTGGVITGIVAFALLALQGKGYRPFELAIAGLFAVILLGFLSTVLRIGIDTGDAVAGLVPRFEGTDSLLLATGILGATVMPHVIYLHSALTNTRIPATSVSDRRFLLRYQQLDVLVGMGLAGLINASMLLISAALFFGSDVPATDTLEGVHAGLARVLDQPAAFAFALALLASGFASSGVGTYAGQVVMQGFIRRRIPLLLRRLLTITPALVVLGVGWDPTRALVLSQVVLSFGIPFALVPLVLLTRRRDVMAELVNRRITTVVAGLAATVIIGLNAFLIYRTVTGG</sequence>
<dbReference type="NCBIfam" id="TIGR01197">
    <property type="entry name" value="nramp"/>
    <property type="match status" value="1"/>
</dbReference>
<keyword evidence="5 6" id="KW-0472">Membrane</keyword>
<evidence type="ECO:0000256" key="5">
    <source>
        <dbReference type="ARBA" id="ARBA00023136"/>
    </source>
</evidence>
<dbReference type="PANTHER" id="PTHR11706">
    <property type="entry name" value="SOLUTE CARRIER PROTEIN FAMILY 11 MEMBER"/>
    <property type="match status" value="1"/>
</dbReference>
<comment type="subcellular location">
    <subcellularLocation>
        <location evidence="6">Cell membrane</location>
        <topology evidence="6">Multi-pass membrane protein</topology>
    </subcellularLocation>
    <subcellularLocation>
        <location evidence="1">Membrane</location>
        <topology evidence="1">Multi-pass membrane protein</topology>
    </subcellularLocation>
</comment>
<dbReference type="Pfam" id="PF01566">
    <property type="entry name" value="Nramp"/>
    <property type="match status" value="1"/>
</dbReference>
<feature type="transmembrane region" description="Helical" evidence="6">
    <location>
        <begin position="202"/>
        <end position="224"/>
    </location>
</feature>
<comment type="similarity">
    <text evidence="6">Belongs to the NRAMP family.</text>
</comment>
<evidence type="ECO:0000256" key="4">
    <source>
        <dbReference type="ARBA" id="ARBA00022989"/>
    </source>
</evidence>
<feature type="transmembrane region" description="Helical" evidence="6">
    <location>
        <begin position="357"/>
        <end position="378"/>
    </location>
</feature>
<organism evidence="7 8">
    <name type="scientific">Pseudonocardia xinjiangensis</name>
    <dbReference type="NCBI Taxonomy" id="75289"/>
    <lineage>
        <taxon>Bacteria</taxon>
        <taxon>Bacillati</taxon>
        <taxon>Actinomycetota</taxon>
        <taxon>Actinomycetes</taxon>
        <taxon>Pseudonocardiales</taxon>
        <taxon>Pseudonocardiaceae</taxon>
        <taxon>Pseudonocardia</taxon>
    </lineage>
</organism>
<evidence type="ECO:0000256" key="3">
    <source>
        <dbReference type="ARBA" id="ARBA00022692"/>
    </source>
</evidence>
<accession>A0ABX1RND8</accession>
<gene>
    <name evidence="6" type="primary">mntH</name>
    <name evidence="7" type="ORF">HF577_29155</name>
</gene>
<dbReference type="EMBL" id="JAAXKY010000132">
    <property type="protein sequence ID" value="NMH81149.1"/>
    <property type="molecule type" value="Genomic_DNA"/>
</dbReference>
<feature type="transmembrane region" description="Helical" evidence="6">
    <location>
        <begin position="162"/>
        <end position="182"/>
    </location>
</feature>
<dbReference type="NCBIfam" id="NF037982">
    <property type="entry name" value="Nramp_1"/>
    <property type="match status" value="1"/>
</dbReference>
<feature type="transmembrane region" description="Helical" evidence="6">
    <location>
        <begin position="393"/>
        <end position="414"/>
    </location>
</feature>
<feature type="transmembrane region" description="Helical" evidence="6">
    <location>
        <begin position="20"/>
        <end position="38"/>
    </location>
</feature>
<keyword evidence="6" id="KW-0406">Ion transport</keyword>
<evidence type="ECO:0000256" key="1">
    <source>
        <dbReference type="ARBA" id="ARBA00004141"/>
    </source>
</evidence>
<dbReference type="RefSeq" id="WP_169399190.1">
    <property type="nucleotide sequence ID" value="NZ_BAAAJH010000014.1"/>
</dbReference>
<keyword evidence="2 6" id="KW-0813">Transport</keyword>
<dbReference type="NCBIfam" id="NF001923">
    <property type="entry name" value="PRK00701.1"/>
    <property type="match status" value="1"/>
</dbReference>